<dbReference type="AlphaFoldDB" id="A0A2W5P9V4"/>
<dbReference type="PANTHER" id="PTHR30124:SF0">
    <property type="entry name" value="MEMBRANE-BOUND LYTIC MUREIN TRANSGLYCOSYLASE A"/>
    <property type="match status" value="1"/>
</dbReference>
<dbReference type="Gene3D" id="2.40.40.10">
    <property type="entry name" value="RlpA-like domain"/>
    <property type="match status" value="2"/>
</dbReference>
<keyword evidence="4" id="KW-0961">Cell wall biogenesis/degradation</keyword>
<dbReference type="CDD" id="cd14485">
    <property type="entry name" value="mltA_like_LT_A"/>
    <property type="match status" value="1"/>
</dbReference>
<evidence type="ECO:0000256" key="3">
    <source>
        <dbReference type="ARBA" id="ARBA00023239"/>
    </source>
</evidence>
<evidence type="ECO:0000256" key="4">
    <source>
        <dbReference type="ARBA" id="ARBA00023316"/>
    </source>
</evidence>
<feature type="compositionally biased region" description="Pro residues" evidence="6">
    <location>
        <begin position="27"/>
        <end position="45"/>
    </location>
</feature>
<organism evidence="8 9">
    <name type="scientific">Variovorax paradoxus</name>
    <dbReference type="NCBI Taxonomy" id="34073"/>
    <lineage>
        <taxon>Bacteria</taxon>
        <taxon>Pseudomonadati</taxon>
        <taxon>Pseudomonadota</taxon>
        <taxon>Betaproteobacteria</taxon>
        <taxon>Burkholderiales</taxon>
        <taxon>Comamonadaceae</taxon>
        <taxon>Variovorax</taxon>
    </lineage>
</organism>
<evidence type="ECO:0000256" key="5">
    <source>
        <dbReference type="ARBA" id="ARBA00030918"/>
    </source>
</evidence>
<dbReference type="GO" id="GO:0009253">
    <property type="term" value="P:peptidoglycan catabolic process"/>
    <property type="evidence" value="ECO:0007669"/>
    <property type="project" value="TreeGrafter"/>
</dbReference>
<dbReference type="CDD" id="cd14668">
    <property type="entry name" value="mlta_B"/>
    <property type="match status" value="1"/>
</dbReference>
<comment type="caution">
    <text evidence="8">The sequence shown here is derived from an EMBL/GenBank/DDBJ whole genome shotgun (WGS) entry which is preliminary data.</text>
</comment>
<evidence type="ECO:0000256" key="2">
    <source>
        <dbReference type="ARBA" id="ARBA00012587"/>
    </source>
</evidence>
<accession>A0A2W5P9V4</accession>
<comment type="catalytic activity">
    <reaction evidence="1">
        <text>Exolytic cleavage of the (1-&gt;4)-beta-glycosidic linkage between N-acetylmuramic acid (MurNAc) and N-acetylglucosamine (GlcNAc) residues in peptidoglycan, from either the reducing or the non-reducing ends of the peptidoglycan chains, with concomitant formation of a 1,6-anhydrobond in the MurNAc residue.</text>
        <dbReference type="EC" id="4.2.2.n1"/>
    </reaction>
</comment>
<dbReference type="EMBL" id="QFPP01000623">
    <property type="protein sequence ID" value="PZQ62581.1"/>
    <property type="molecule type" value="Genomic_DNA"/>
</dbReference>
<dbReference type="Pfam" id="PF03562">
    <property type="entry name" value="MltA"/>
    <property type="match status" value="1"/>
</dbReference>
<dbReference type="PROSITE" id="PS51257">
    <property type="entry name" value="PROKAR_LIPOPROTEIN"/>
    <property type="match status" value="1"/>
</dbReference>
<reference evidence="8 9" key="1">
    <citation type="submission" date="2017-08" db="EMBL/GenBank/DDBJ databases">
        <title>Infants hospitalized years apart are colonized by the same room-sourced microbial strains.</title>
        <authorList>
            <person name="Brooks B."/>
            <person name="Olm M.R."/>
            <person name="Firek B.A."/>
            <person name="Baker R."/>
            <person name="Thomas B.C."/>
            <person name="Morowitz M.J."/>
            <person name="Banfield J.F."/>
        </authorList>
    </citation>
    <scope>NUCLEOTIDE SEQUENCE [LARGE SCALE GENOMIC DNA]</scope>
    <source>
        <strain evidence="8">S2_005_003_R2_41</strain>
    </source>
</reference>
<dbReference type="SMART" id="SM00925">
    <property type="entry name" value="MltA"/>
    <property type="match status" value="1"/>
</dbReference>
<name>A0A2W5P9V4_VARPD</name>
<proteinExistence type="predicted"/>
<dbReference type="GO" id="GO:0008933">
    <property type="term" value="F:peptidoglycan lytic transglycosylase activity"/>
    <property type="evidence" value="ECO:0007669"/>
    <property type="project" value="TreeGrafter"/>
</dbReference>
<dbReference type="InterPro" id="IPR010611">
    <property type="entry name" value="3D_dom"/>
</dbReference>
<dbReference type="Pfam" id="PF06725">
    <property type="entry name" value="3D"/>
    <property type="match status" value="1"/>
</dbReference>
<dbReference type="EC" id="4.2.2.n1" evidence="2"/>
<keyword evidence="3" id="KW-0456">Lyase</keyword>
<sequence length="390" mass="42686">MSKRSWGLAAAVAIVAMVVGCSSGPPVRVPQPSPTPTEPAPLPPLSGPLTHPKTRWVPATWAELPGFAEDTLSDGWVALLSNCQRPNAAFAPLCGDVRRLSIATPEEQREWMVERLQPYRVESPAGQQEGLLTSYYEPIFDGTRQPTATHGVPLYGLPAGWAPRKPWYTRQQIDTDPQAQAALRGREIAWMADPIDVLMLHIQGSGRLRITEPDGRQRTVRLAFAGTNEQGYRSVQAWLAAQGVSPIGRWPEDVKAWAQQNPQRVQQMLWSNPRYTFFREEPLGEVDAAFGPRGAQGVPLTAGRSVAVDRDAIPYGTPLWLASSGPTAQLQRLVVAQDTGSAIVGSVRADFFAGTGAEAGRFAARMKQPLRLWAFWPRGLDPSSGEFARR</sequence>
<evidence type="ECO:0000259" key="7">
    <source>
        <dbReference type="SMART" id="SM00925"/>
    </source>
</evidence>
<feature type="region of interest" description="Disordered" evidence="6">
    <location>
        <begin position="25"/>
        <end position="45"/>
    </location>
</feature>
<dbReference type="GO" id="GO:0004553">
    <property type="term" value="F:hydrolase activity, hydrolyzing O-glycosyl compounds"/>
    <property type="evidence" value="ECO:0007669"/>
    <property type="project" value="InterPro"/>
</dbReference>
<dbReference type="PIRSF" id="PIRSF019422">
    <property type="entry name" value="MltA"/>
    <property type="match status" value="1"/>
</dbReference>
<evidence type="ECO:0000313" key="8">
    <source>
        <dbReference type="EMBL" id="PZQ62581.1"/>
    </source>
</evidence>
<dbReference type="InterPro" id="IPR036908">
    <property type="entry name" value="RlpA-like_sf"/>
</dbReference>
<dbReference type="GO" id="GO:0009254">
    <property type="term" value="P:peptidoglycan turnover"/>
    <property type="evidence" value="ECO:0007669"/>
    <property type="project" value="InterPro"/>
</dbReference>
<dbReference type="InterPro" id="IPR005300">
    <property type="entry name" value="MltA_B"/>
</dbReference>
<dbReference type="GO" id="GO:0071555">
    <property type="term" value="P:cell wall organization"/>
    <property type="evidence" value="ECO:0007669"/>
    <property type="project" value="UniProtKB-KW"/>
</dbReference>
<gene>
    <name evidence="8" type="ORF">DI563_28245</name>
</gene>
<dbReference type="Proteomes" id="UP000249135">
    <property type="component" value="Unassembled WGS sequence"/>
</dbReference>
<protein>
    <recommendedName>
        <fullName evidence="2">peptidoglycan lytic exotransglycosylase</fullName>
        <ecNumber evidence="2">4.2.2.n1</ecNumber>
    </recommendedName>
    <alternativeName>
        <fullName evidence="5">Murein hydrolase A</fullName>
    </alternativeName>
</protein>
<feature type="domain" description="Lytic transglycosylase MltA" evidence="7">
    <location>
        <begin position="139"/>
        <end position="279"/>
    </location>
</feature>
<dbReference type="SUPFAM" id="SSF50685">
    <property type="entry name" value="Barwin-like endoglucanases"/>
    <property type="match status" value="1"/>
</dbReference>
<evidence type="ECO:0000256" key="6">
    <source>
        <dbReference type="SAM" id="MobiDB-lite"/>
    </source>
</evidence>
<evidence type="ECO:0000313" key="9">
    <source>
        <dbReference type="Proteomes" id="UP000249135"/>
    </source>
</evidence>
<dbReference type="GO" id="GO:0019867">
    <property type="term" value="C:outer membrane"/>
    <property type="evidence" value="ECO:0007669"/>
    <property type="project" value="InterPro"/>
</dbReference>
<dbReference type="InterPro" id="IPR026044">
    <property type="entry name" value="MltA"/>
</dbReference>
<dbReference type="PANTHER" id="PTHR30124">
    <property type="entry name" value="MEMBRANE-BOUND LYTIC MUREIN TRANSGLYCOSYLASE A"/>
    <property type="match status" value="1"/>
</dbReference>
<evidence type="ECO:0000256" key="1">
    <source>
        <dbReference type="ARBA" id="ARBA00001420"/>
    </source>
</evidence>